<dbReference type="Pfam" id="PF06161">
    <property type="entry name" value="DUF975"/>
    <property type="match status" value="1"/>
</dbReference>
<protein>
    <submittedName>
        <fullName evidence="2">DUF975 family protein</fullName>
    </submittedName>
</protein>
<dbReference type="EMBL" id="JACJVO010000032">
    <property type="protein sequence ID" value="MBB6734301.1"/>
    <property type="molecule type" value="Genomic_DNA"/>
</dbReference>
<dbReference type="PANTHER" id="PTHR40076">
    <property type="entry name" value="MEMBRANE PROTEIN-RELATED"/>
    <property type="match status" value="1"/>
</dbReference>
<dbReference type="RefSeq" id="WP_185131939.1">
    <property type="nucleotide sequence ID" value="NZ_JACJVO010000032.1"/>
</dbReference>
<proteinExistence type="predicted"/>
<keyword evidence="1" id="KW-1133">Transmembrane helix</keyword>
<sequence>MPTYSELRFRARASLRGNWTGAVLTTLLLYVILFVIGLLNSIPLVGWLAELLLTGPLMLGMYAYYLELVRSNRSDTATLFTGFSQFVDAFLLYLLIAIFVFLWSLLLVIPGIIAALRYSQAYYILRDHPSIGALEAIRRSKEMMKGNKGRLFVLSLTFIGWLILGSIPFGIGLLWVYPYMITTFVHFYEEIGGRPPRLSPAPGWQPHV</sequence>
<name>A0A7X0VXT6_9BACL</name>
<feature type="transmembrane region" description="Helical" evidence="1">
    <location>
        <begin position="44"/>
        <end position="65"/>
    </location>
</feature>
<dbReference type="AlphaFoldDB" id="A0A7X0VXT6"/>
<evidence type="ECO:0000256" key="1">
    <source>
        <dbReference type="SAM" id="Phobius"/>
    </source>
</evidence>
<feature type="transmembrane region" description="Helical" evidence="1">
    <location>
        <begin position="20"/>
        <end position="39"/>
    </location>
</feature>
<dbReference type="PANTHER" id="PTHR40076:SF1">
    <property type="entry name" value="MEMBRANE PROTEIN"/>
    <property type="match status" value="1"/>
</dbReference>
<dbReference type="Proteomes" id="UP000564644">
    <property type="component" value="Unassembled WGS sequence"/>
</dbReference>
<keyword evidence="1" id="KW-0812">Transmembrane</keyword>
<feature type="transmembrane region" description="Helical" evidence="1">
    <location>
        <begin position="151"/>
        <end position="177"/>
    </location>
</feature>
<dbReference type="InterPro" id="IPR010380">
    <property type="entry name" value="DUF975"/>
</dbReference>
<evidence type="ECO:0000313" key="2">
    <source>
        <dbReference type="EMBL" id="MBB6734301.1"/>
    </source>
</evidence>
<gene>
    <name evidence="2" type="ORF">H7C18_25590</name>
</gene>
<feature type="transmembrane region" description="Helical" evidence="1">
    <location>
        <begin position="90"/>
        <end position="116"/>
    </location>
</feature>
<evidence type="ECO:0000313" key="3">
    <source>
        <dbReference type="Proteomes" id="UP000564644"/>
    </source>
</evidence>
<comment type="caution">
    <text evidence="2">The sequence shown here is derived from an EMBL/GenBank/DDBJ whole genome shotgun (WGS) entry which is preliminary data.</text>
</comment>
<accession>A0A7X0VXT6</accession>
<keyword evidence="1" id="KW-0472">Membrane</keyword>
<reference evidence="2 3" key="1">
    <citation type="submission" date="2020-08" db="EMBL/GenBank/DDBJ databases">
        <title>Cohnella phylogeny.</title>
        <authorList>
            <person name="Dunlap C."/>
        </authorList>
    </citation>
    <scope>NUCLEOTIDE SEQUENCE [LARGE SCALE GENOMIC DNA]</scope>
    <source>
        <strain evidence="2 3">CBP 2801</strain>
    </source>
</reference>
<keyword evidence="3" id="KW-1185">Reference proteome</keyword>
<organism evidence="2 3">
    <name type="scientific">Cohnella zeiphila</name>
    <dbReference type="NCBI Taxonomy" id="2761120"/>
    <lineage>
        <taxon>Bacteria</taxon>
        <taxon>Bacillati</taxon>
        <taxon>Bacillota</taxon>
        <taxon>Bacilli</taxon>
        <taxon>Bacillales</taxon>
        <taxon>Paenibacillaceae</taxon>
        <taxon>Cohnella</taxon>
    </lineage>
</organism>